<dbReference type="GeneID" id="36396405"/>
<dbReference type="AlphaFoldDB" id="A0A0N7L6R7"/>
<reference evidence="2" key="1">
    <citation type="submission" date="2014-09" db="EMBL/GenBank/DDBJ databases">
        <authorList>
            <person name="Sharma Rahul"/>
            <person name="Thines Marco"/>
        </authorList>
    </citation>
    <scope>NUCLEOTIDE SEQUENCE [LARGE SCALE GENOMIC DNA]</scope>
</reference>
<protein>
    <submittedName>
        <fullName evidence="1">Uncharacterized protein</fullName>
    </submittedName>
</protein>
<keyword evidence="2" id="KW-1185">Reference proteome</keyword>
<name>A0A0N7L6R7_PLAHL</name>
<evidence type="ECO:0000313" key="1">
    <source>
        <dbReference type="EMBL" id="CEG45027.1"/>
    </source>
</evidence>
<organism evidence="1 2">
    <name type="scientific">Plasmopara halstedii</name>
    <name type="common">Downy mildew of sunflower</name>
    <dbReference type="NCBI Taxonomy" id="4781"/>
    <lineage>
        <taxon>Eukaryota</taxon>
        <taxon>Sar</taxon>
        <taxon>Stramenopiles</taxon>
        <taxon>Oomycota</taxon>
        <taxon>Peronosporomycetes</taxon>
        <taxon>Peronosporales</taxon>
        <taxon>Peronosporaceae</taxon>
        <taxon>Plasmopara</taxon>
    </lineage>
</organism>
<evidence type="ECO:0000313" key="2">
    <source>
        <dbReference type="Proteomes" id="UP000054928"/>
    </source>
</evidence>
<proteinExistence type="predicted"/>
<accession>A0A0N7L6R7</accession>
<dbReference type="Proteomes" id="UP000054928">
    <property type="component" value="Unassembled WGS sequence"/>
</dbReference>
<dbReference type="RefSeq" id="XP_024581396.1">
    <property type="nucleotide sequence ID" value="XM_024715727.1"/>
</dbReference>
<sequence length="53" mass="5919">MQQSKFLRAIEAFIKFQAAKGGTARSLAISVKDEAECQFSQMRAMMTGKVYLT</sequence>
<dbReference type="EMBL" id="CCYD01001420">
    <property type="protein sequence ID" value="CEG45027.1"/>
    <property type="molecule type" value="Genomic_DNA"/>
</dbReference>